<gene>
    <name evidence="3" type="ORF">Tci_412080</name>
</gene>
<dbReference type="PANTHER" id="PTHR47592:SF27">
    <property type="entry name" value="OS08G0421700 PROTEIN"/>
    <property type="match status" value="1"/>
</dbReference>
<evidence type="ECO:0000256" key="1">
    <source>
        <dbReference type="SAM" id="MobiDB-lite"/>
    </source>
</evidence>
<accession>A0A699HQB9</accession>
<proteinExistence type="predicted"/>
<sequence>MVTKFDTDKFDGNISFAIWKVHMQAVLTHHGYKKALGGIAHKPQILREVIHETTAAGVWLKLESLYMTKSLGNKLRLNDRLYTFRMKPGTSVQDHLDEFNTILIDLENLDVDIDDEDKAVLLVISLPASYRHFKKSCYMATVKHYRLMMLNLLCCPNKSMLMDVEPESGEGLVTRGRSSNRGKGNNEKKPEKAAEVAIAKGDSDGDVYLAIDTEKSRDGLIVDSGCTFHMIPHRSWFSTYESFNGGNVYMRNHSICLVIGKGNIQVKMYDGVVRTITGVRHVPDLKRNLISLSTLEANGCKYFGEGGVMKIFKGALVLMKAIQSNGLYVLQGIVVYDTAGVATSKASLDDSKLWHYHLGHMGEKGAISCYGSRSTKDEEFPTFKEWKVLTKNQTGKKIKKLRTDNGLEFCVESFNALCRNDGNDKGIMWYQSQVSILGSPEALGRLM</sequence>
<feature type="domain" description="Retrovirus-related Pol polyprotein from transposon TNT 1-94-like beta-barrel" evidence="2">
    <location>
        <begin position="221"/>
        <end position="300"/>
    </location>
</feature>
<evidence type="ECO:0000259" key="2">
    <source>
        <dbReference type="Pfam" id="PF22936"/>
    </source>
</evidence>
<dbReference type="InterPro" id="IPR054722">
    <property type="entry name" value="PolX-like_BBD"/>
</dbReference>
<dbReference type="PANTHER" id="PTHR47592">
    <property type="entry name" value="PBF68 PROTEIN"/>
    <property type="match status" value="1"/>
</dbReference>
<protein>
    <submittedName>
        <fullName evidence="3">Retrovirus-related Pol polyprotein from transposon TNT 1-94</fullName>
    </submittedName>
</protein>
<feature type="region of interest" description="Disordered" evidence="1">
    <location>
        <begin position="170"/>
        <end position="192"/>
    </location>
</feature>
<organism evidence="3">
    <name type="scientific">Tanacetum cinerariifolium</name>
    <name type="common">Dalmatian daisy</name>
    <name type="synonym">Chrysanthemum cinerariifolium</name>
    <dbReference type="NCBI Taxonomy" id="118510"/>
    <lineage>
        <taxon>Eukaryota</taxon>
        <taxon>Viridiplantae</taxon>
        <taxon>Streptophyta</taxon>
        <taxon>Embryophyta</taxon>
        <taxon>Tracheophyta</taxon>
        <taxon>Spermatophyta</taxon>
        <taxon>Magnoliopsida</taxon>
        <taxon>eudicotyledons</taxon>
        <taxon>Gunneridae</taxon>
        <taxon>Pentapetalae</taxon>
        <taxon>asterids</taxon>
        <taxon>campanulids</taxon>
        <taxon>Asterales</taxon>
        <taxon>Asteraceae</taxon>
        <taxon>Asteroideae</taxon>
        <taxon>Anthemideae</taxon>
        <taxon>Anthemidinae</taxon>
        <taxon>Tanacetum</taxon>
    </lineage>
</organism>
<evidence type="ECO:0000313" key="3">
    <source>
        <dbReference type="EMBL" id="GEY40106.1"/>
    </source>
</evidence>
<dbReference type="Pfam" id="PF22936">
    <property type="entry name" value="Pol_BBD"/>
    <property type="match status" value="1"/>
</dbReference>
<dbReference type="Pfam" id="PF14223">
    <property type="entry name" value="Retrotran_gag_2"/>
    <property type="match status" value="1"/>
</dbReference>
<dbReference type="EMBL" id="BKCJ010175428">
    <property type="protein sequence ID" value="GEY40106.1"/>
    <property type="molecule type" value="Genomic_DNA"/>
</dbReference>
<name>A0A699HQB9_TANCI</name>
<comment type="caution">
    <text evidence="3">The sequence shown here is derived from an EMBL/GenBank/DDBJ whole genome shotgun (WGS) entry which is preliminary data.</text>
</comment>
<reference evidence="3" key="1">
    <citation type="journal article" date="2019" name="Sci. Rep.">
        <title>Draft genome of Tanacetum cinerariifolium, the natural source of mosquito coil.</title>
        <authorList>
            <person name="Yamashiro T."/>
            <person name="Shiraishi A."/>
            <person name="Satake H."/>
            <person name="Nakayama K."/>
        </authorList>
    </citation>
    <scope>NUCLEOTIDE SEQUENCE</scope>
</reference>
<dbReference type="AlphaFoldDB" id="A0A699HQB9"/>